<sequence>MRHREKKKIVFLVLEFLLVAAADLVDVGVAAAAAATVVVLDFSMPSLTVKP</sequence>
<protein>
    <recommendedName>
        <fullName evidence="3">Secreted protein</fullName>
    </recommendedName>
</protein>
<reference evidence="1 2" key="1">
    <citation type="submission" date="2024-08" db="EMBL/GenBank/DDBJ databases">
        <title>Insights into the chromosomal genome structure of Flemingia macrophylla.</title>
        <authorList>
            <person name="Ding Y."/>
            <person name="Zhao Y."/>
            <person name="Bi W."/>
            <person name="Wu M."/>
            <person name="Zhao G."/>
            <person name="Gong Y."/>
            <person name="Li W."/>
            <person name="Zhang P."/>
        </authorList>
    </citation>
    <scope>NUCLEOTIDE SEQUENCE [LARGE SCALE GENOMIC DNA]</scope>
    <source>
        <strain evidence="1">DYQJB</strain>
        <tissue evidence="1">Leaf</tissue>
    </source>
</reference>
<dbReference type="AlphaFoldDB" id="A0ABD1M5L3"/>
<name>A0ABD1M5L3_9FABA</name>
<dbReference type="Proteomes" id="UP001603857">
    <property type="component" value="Unassembled WGS sequence"/>
</dbReference>
<evidence type="ECO:0000313" key="1">
    <source>
        <dbReference type="EMBL" id="KAL2331064.1"/>
    </source>
</evidence>
<accession>A0ABD1M5L3</accession>
<gene>
    <name evidence="1" type="ORF">Fmac_018645</name>
</gene>
<proteinExistence type="predicted"/>
<comment type="caution">
    <text evidence="1">The sequence shown here is derived from an EMBL/GenBank/DDBJ whole genome shotgun (WGS) entry which is preliminary data.</text>
</comment>
<evidence type="ECO:0000313" key="2">
    <source>
        <dbReference type="Proteomes" id="UP001603857"/>
    </source>
</evidence>
<evidence type="ECO:0008006" key="3">
    <source>
        <dbReference type="Google" id="ProtNLM"/>
    </source>
</evidence>
<dbReference type="EMBL" id="JBGMDY010000006">
    <property type="protein sequence ID" value="KAL2331064.1"/>
    <property type="molecule type" value="Genomic_DNA"/>
</dbReference>
<keyword evidence="2" id="KW-1185">Reference proteome</keyword>
<organism evidence="1 2">
    <name type="scientific">Flemingia macrophylla</name>
    <dbReference type="NCBI Taxonomy" id="520843"/>
    <lineage>
        <taxon>Eukaryota</taxon>
        <taxon>Viridiplantae</taxon>
        <taxon>Streptophyta</taxon>
        <taxon>Embryophyta</taxon>
        <taxon>Tracheophyta</taxon>
        <taxon>Spermatophyta</taxon>
        <taxon>Magnoliopsida</taxon>
        <taxon>eudicotyledons</taxon>
        <taxon>Gunneridae</taxon>
        <taxon>Pentapetalae</taxon>
        <taxon>rosids</taxon>
        <taxon>fabids</taxon>
        <taxon>Fabales</taxon>
        <taxon>Fabaceae</taxon>
        <taxon>Papilionoideae</taxon>
        <taxon>50 kb inversion clade</taxon>
        <taxon>NPAAA clade</taxon>
        <taxon>indigoferoid/millettioid clade</taxon>
        <taxon>Phaseoleae</taxon>
        <taxon>Flemingia</taxon>
    </lineage>
</organism>